<protein>
    <submittedName>
        <fullName evidence="3">Uncharacterized protein</fullName>
    </submittedName>
</protein>
<dbReference type="SUPFAM" id="SSF82199">
    <property type="entry name" value="SET domain"/>
    <property type="match status" value="1"/>
</dbReference>
<accession>A0A9W7ACN5</accession>
<comment type="caution">
    <text evidence="3">The sequence shown here is derived from an EMBL/GenBank/DDBJ whole genome shotgun (WGS) entry which is preliminary data.</text>
</comment>
<organism evidence="3 4">
    <name type="scientific">Triparma laevis f. inornata</name>
    <dbReference type="NCBI Taxonomy" id="1714386"/>
    <lineage>
        <taxon>Eukaryota</taxon>
        <taxon>Sar</taxon>
        <taxon>Stramenopiles</taxon>
        <taxon>Ochrophyta</taxon>
        <taxon>Bolidophyceae</taxon>
        <taxon>Parmales</taxon>
        <taxon>Triparmaceae</taxon>
        <taxon>Triparma</taxon>
    </lineage>
</organism>
<dbReference type="Proteomes" id="UP001162640">
    <property type="component" value="Unassembled WGS sequence"/>
</dbReference>
<proteinExistence type="predicted"/>
<dbReference type="EMBL" id="BLQM01000131">
    <property type="protein sequence ID" value="GMH67500.1"/>
    <property type="molecule type" value="Genomic_DNA"/>
</dbReference>
<evidence type="ECO:0000256" key="1">
    <source>
        <dbReference type="SAM" id="MobiDB-lite"/>
    </source>
</evidence>
<dbReference type="InterPro" id="IPR046341">
    <property type="entry name" value="SET_dom_sf"/>
</dbReference>
<gene>
    <name evidence="3" type="ORF">TL16_g04694</name>
</gene>
<dbReference type="AlphaFoldDB" id="A0A9W7ACN5"/>
<name>A0A9W7ACN5_9STRA</name>
<reference evidence="4" key="1">
    <citation type="journal article" date="2023" name="Commun. Biol.">
        <title>Genome analysis of Parmales, the sister group of diatoms, reveals the evolutionary specialization of diatoms from phago-mixotrophs to photoautotrophs.</title>
        <authorList>
            <person name="Ban H."/>
            <person name="Sato S."/>
            <person name="Yoshikawa S."/>
            <person name="Yamada K."/>
            <person name="Nakamura Y."/>
            <person name="Ichinomiya M."/>
            <person name="Sato N."/>
            <person name="Blanc-Mathieu R."/>
            <person name="Endo H."/>
            <person name="Kuwata A."/>
            <person name="Ogata H."/>
        </authorList>
    </citation>
    <scope>NUCLEOTIDE SEQUENCE [LARGE SCALE GENOMIC DNA]</scope>
</reference>
<feature type="region of interest" description="Disordered" evidence="1">
    <location>
        <begin position="48"/>
        <end position="68"/>
    </location>
</feature>
<evidence type="ECO:0000256" key="2">
    <source>
        <dbReference type="SAM" id="SignalP"/>
    </source>
</evidence>
<evidence type="ECO:0000313" key="3">
    <source>
        <dbReference type="EMBL" id="GMH67500.1"/>
    </source>
</evidence>
<keyword evidence="2" id="KW-0732">Signal</keyword>
<evidence type="ECO:0000313" key="4">
    <source>
        <dbReference type="Proteomes" id="UP001162640"/>
    </source>
</evidence>
<sequence length="237" mass="26401">MKPTPNHRPEIHLKSTSVNDMFPLDLPSFPYQLLFLLALLLSTTLADNTDTESPPTTMPKTSNPHSDPTQIQTMLAWATSHGAYLHPSLTFRDGGFYADRSPINPNEIVASIPTSLEYPLNNRTLDEFTSDFVSSRSDKNHFHYPYFSSLPTTCQNFACLTPDPTIFTVLGARNAKIETNSTTDPIAASIITSRKFSSGLQPIMDLFNHDQQNPTQFPPFSTLKTLKYTISTSSEIP</sequence>
<feature type="chain" id="PRO_5040739742" evidence="2">
    <location>
        <begin position="47"/>
        <end position="237"/>
    </location>
</feature>
<feature type="signal peptide" evidence="2">
    <location>
        <begin position="1"/>
        <end position="46"/>
    </location>
</feature>